<evidence type="ECO:0008006" key="3">
    <source>
        <dbReference type="Google" id="ProtNLM"/>
    </source>
</evidence>
<dbReference type="PANTHER" id="PTHR24274:SF1">
    <property type="entry name" value="CILIA- AND FLAGELLA-ASSOCIATED PROTEIN 161"/>
    <property type="match status" value="1"/>
</dbReference>
<dbReference type="Gene3D" id="2.80.10.50">
    <property type="match status" value="1"/>
</dbReference>
<dbReference type="GO" id="GO:0060271">
    <property type="term" value="P:cilium assembly"/>
    <property type="evidence" value="ECO:0007669"/>
    <property type="project" value="TreeGrafter"/>
</dbReference>
<dbReference type="EMBL" id="KQ427775">
    <property type="protein sequence ID" value="KOF66720.1"/>
    <property type="molecule type" value="Genomic_DNA"/>
</dbReference>
<sequence>MWHKNVYTPAVRLGNWFEDVVLEEETIKDFLHKKSQNELLMQKTAFVKEKLLQPVELSVVSDGYVRFGNVVQIKNLGDPSRIYFGRPRVDCVLSANCDTDLVFNGGLLVPPCKITGSRQASPCLRNSFIITSGNESDDGQLLHYNQTFYLRIPDQIGGHLYLQSDRFDFSKCSLRARHQQVFLSDQTMYLAKWRVLYFNQLLRLEHDYHPVCANKTVILNHVYTNQNLNVEDTSRLLSTEYNADYEITAHTLLDEHKAEKEQNLWLITTKEPEGIALPPRCLKTPPPPPPVVPSTEETIPAVKEAETKPAGICCLTISEEERQGKVHDLQNEESRLHSQYIEEHTKAPRCGKKVGFADNKEDLPCSNCNLSNNSSNDHNQDAVAPTTTPVEASKM</sequence>
<dbReference type="AlphaFoldDB" id="A0A0L8FQQ7"/>
<name>A0A0L8FQQ7_OCTBM</name>
<dbReference type="STRING" id="37653.A0A0L8FQQ7"/>
<accession>A0A0L8FQQ7</accession>
<organism evidence="2">
    <name type="scientific">Octopus bimaculoides</name>
    <name type="common">California two-spotted octopus</name>
    <dbReference type="NCBI Taxonomy" id="37653"/>
    <lineage>
        <taxon>Eukaryota</taxon>
        <taxon>Metazoa</taxon>
        <taxon>Spiralia</taxon>
        <taxon>Lophotrochozoa</taxon>
        <taxon>Mollusca</taxon>
        <taxon>Cephalopoda</taxon>
        <taxon>Coleoidea</taxon>
        <taxon>Octopodiformes</taxon>
        <taxon>Octopoda</taxon>
        <taxon>Incirrata</taxon>
        <taxon>Octopodidae</taxon>
        <taxon>Octopus</taxon>
    </lineage>
</organism>
<dbReference type="KEGG" id="obi:106881940"/>
<evidence type="ECO:0000256" key="1">
    <source>
        <dbReference type="SAM" id="MobiDB-lite"/>
    </source>
</evidence>
<dbReference type="GO" id="GO:0031514">
    <property type="term" value="C:motile cilium"/>
    <property type="evidence" value="ECO:0007669"/>
    <property type="project" value="TreeGrafter"/>
</dbReference>
<evidence type="ECO:0000313" key="2">
    <source>
        <dbReference type="EMBL" id="KOF66720.1"/>
    </source>
</evidence>
<feature type="compositionally biased region" description="Polar residues" evidence="1">
    <location>
        <begin position="385"/>
        <end position="395"/>
    </location>
</feature>
<dbReference type="InterPro" id="IPR055325">
    <property type="entry name" value="CF161"/>
</dbReference>
<reference evidence="2" key="1">
    <citation type="submission" date="2015-07" db="EMBL/GenBank/DDBJ databases">
        <title>MeaNS - Measles Nucleotide Surveillance Program.</title>
        <authorList>
            <person name="Tran T."/>
            <person name="Druce J."/>
        </authorList>
    </citation>
    <scope>NUCLEOTIDE SEQUENCE</scope>
    <source>
        <strain evidence="2">UCB-OBI-ISO-001</strain>
        <tissue evidence="2">Gonad</tissue>
    </source>
</reference>
<proteinExistence type="predicted"/>
<dbReference type="OMA" id="IIHCKTN"/>
<dbReference type="Pfam" id="PF24569">
    <property type="entry name" value="CFAP161"/>
    <property type="match status" value="1"/>
</dbReference>
<dbReference type="PANTHER" id="PTHR24274">
    <property type="entry name" value="CILIA- AND FLAGELLA-ASSOCIATED PROTEIN 161"/>
    <property type="match status" value="1"/>
</dbReference>
<gene>
    <name evidence="2" type="ORF">OCBIM_22011542mg</name>
</gene>
<dbReference type="OrthoDB" id="2126411at2759"/>
<feature type="region of interest" description="Disordered" evidence="1">
    <location>
        <begin position="370"/>
        <end position="395"/>
    </location>
</feature>
<protein>
    <recommendedName>
        <fullName evidence="3">Cilia- and flagella-associated protein 161</fullName>
    </recommendedName>
</protein>